<keyword evidence="10" id="KW-0812">Transmembrane</keyword>
<name>A0ABU6YHP3_9FABA</name>
<evidence type="ECO:0000256" key="5">
    <source>
        <dbReference type="ARBA" id="ARBA00022786"/>
    </source>
</evidence>
<evidence type="ECO:0000256" key="4">
    <source>
        <dbReference type="ARBA" id="ARBA00022771"/>
    </source>
</evidence>
<evidence type="ECO:0000256" key="1">
    <source>
        <dbReference type="ARBA" id="ARBA00000900"/>
    </source>
</evidence>
<evidence type="ECO:0000256" key="7">
    <source>
        <dbReference type="ARBA" id="ARBA00024209"/>
    </source>
</evidence>
<feature type="region of interest" description="Disordered" evidence="9">
    <location>
        <begin position="216"/>
        <end position="254"/>
    </location>
</feature>
<keyword evidence="5" id="KW-0833">Ubl conjugation pathway</keyword>
<dbReference type="EMBL" id="JASCZI010242048">
    <property type="protein sequence ID" value="MED6209287.1"/>
    <property type="molecule type" value="Genomic_DNA"/>
</dbReference>
<keyword evidence="10" id="KW-0472">Membrane</keyword>
<evidence type="ECO:0000256" key="8">
    <source>
        <dbReference type="PROSITE-ProRule" id="PRU00175"/>
    </source>
</evidence>
<protein>
    <recommendedName>
        <fullName evidence="2">RING-type E3 ubiquitin transferase</fullName>
        <ecNumber evidence="2">2.3.2.27</ecNumber>
    </recommendedName>
</protein>
<evidence type="ECO:0000313" key="13">
    <source>
        <dbReference type="EMBL" id="MED6209287.1"/>
    </source>
</evidence>
<reference evidence="13 14" key="1">
    <citation type="journal article" date="2023" name="Plants (Basel)">
        <title>Bridging the Gap: Combining Genomics and Transcriptomics Approaches to Understand Stylosanthes scabra, an Orphan Legume from the Brazilian Caatinga.</title>
        <authorList>
            <person name="Ferreira-Neto J.R.C."/>
            <person name="da Silva M.D."/>
            <person name="Binneck E."/>
            <person name="de Melo N.F."/>
            <person name="da Silva R.H."/>
            <person name="de Melo A.L.T.M."/>
            <person name="Pandolfi V."/>
            <person name="Bustamante F.O."/>
            <person name="Brasileiro-Vidal A.C."/>
            <person name="Benko-Iseppon A.M."/>
        </authorList>
    </citation>
    <scope>NUCLEOTIDE SEQUENCE [LARGE SCALE GENOMIC DNA]</scope>
    <source>
        <tissue evidence="13">Leaves</tissue>
    </source>
</reference>
<evidence type="ECO:0000256" key="10">
    <source>
        <dbReference type="SAM" id="Phobius"/>
    </source>
</evidence>
<comment type="catalytic activity">
    <reaction evidence="1">
        <text>S-ubiquitinyl-[E2 ubiquitin-conjugating enzyme]-L-cysteine + [acceptor protein]-L-lysine = [E2 ubiquitin-conjugating enzyme]-L-cysteine + N(6)-ubiquitinyl-[acceptor protein]-L-lysine.</text>
        <dbReference type="EC" id="2.3.2.27"/>
    </reaction>
</comment>
<feature type="chain" id="PRO_5045256725" description="RING-type E3 ubiquitin transferase" evidence="11">
    <location>
        <begin position="25"/>
        <end position="361"/>
    </location>
</feature>
<proteinExistence type="inferred from homology"/>
<gene>
    <name evidence="13" type="ORF">PIB30_053199</name>
</gene>
<dbReference type="EC" id="2.3.2.27" evidence="2"/>
<feature type="compositionally biased region" description="Basic residues" evidence="9">
    <location>
        <begin position="225"/>
        <end position="239"/>
    </location>
</feature>
<sequence>MKTSSIFCSLFILNFLLSVPLSLAQNQNDSSDANNNYNTQFSPSLAIIVVILVAALFLMGFFSIYIRHCADSPSGTALPITAGGGRSRRAARGLDPAVIETFPILEYSEVKIHKIGKEILECAVCLCEFEDTETLRLIPKCDHVFHPECIDEWLSSHTTCPVCRANLVPQPGESVHAVPLVATADLEAQTDAAVDAAAPEEEAAVASSEPEVISIPKSLTLNRNRTTRASRSSRRRNFPRSHSTGHSVVQPGENTDRFTLRLPVAVRREIINRELQRSNSLLVLPREGSSRQGSSRGRTLRRLDRSFKSDRWVLTMAPPFLVRGTSVRSPKVVDSTGGEGTSSSTAPILPPSAVDSARPPV</sequence>
<dbReference type="Gene3D" id="3.30.40.10">
    <property type="entry name" value="Zinc/RING finger domain, C3HC4 (zinc finger)"/>
    <property type="match status" value="1"/>
</dbReference>
<keyword evidence="10" id="KW-1133">Transmembrane helix</keyword>
<organism evidence="13 14">
    <name type="scientific">Stylosanthes scabra</name>
    <dbReference type="NCBI Taxonomy" id="79078"/>
    <lineage>
        <taxon>Eukaryota</taxon>
        <taxon>Viridiplantae</taxon>
        <taxon>Streptophyta</taxon>
        <taxon>Embryophyta</taxon>
        <taxon>Tracheophyta</taxon>
        <taxon>Spermatophyta</taxon>
        <taxon>Magnoliopsida</taxon>
        <taxon>eudicotyledons</taxon>
        <taxon>Gunneridae</taxon>
        <taxon>Pentapetalae</taxon>
        <taxon>rosids</taxon>
        <taxon>fabids</taxon>
        <taxon>Fabales</taxon>
        <taxon>Fabaceae</taxon>
        <taxon>Papilionoideae</taxon>
        <taxon>50 kb inversion clade</taxon>
        <taxon>dalbergioids sensu lato</taxon>
        <taxon>Dalbergieae</taxon>
        <taxon>Pterocarpus clade</taxon>
        <taxon>Stylosanthes</taxon>
    </lineage>
</organism>
<evidence type="ECO:0000256" key="11">
    <source>
        <dbReference type="SAM" id="SignalP"/>
    </source>
</evidence>
<keyword evidence="4 8" id="KW-0863">Zinc-finger</keyword>
<dbReference type="SUPFAM" id="SSF57850">
    <property type="entry name" value="RING/U-box"/>
    <property type="match status" value="1"/>
</dbReference>
<evidence type="ECO:0000256" key="3">
    <source>
        <dbReference type="ARBA" id="ARBA00022723"/>
    </source>
</evidence>
<evidence type="ECO:0000256" key="2">
    <source>
        <dbReference type="ARBA" id="ARBA00012483"/>
    </source>
</evidence>
<feature type="domain" description="RING-type" evidence="12">
    <location>
        <begin position="122"/>
        <end position="164"/>
    </location>
</feature>
<dbReference type="PANTHER" id="PTHR14155:SF263">
    <property type="entry name" value="E3 UBIQUITIN-PROTEIN LIGASE ATL6"/>
    <property type="match status" value="1"/>
</dbReference>
<comment type="caution">
    <text evidence="13">The sequence shown here is derived from an EMBL/GenBank/DDBJ whole genome shotgun (WGS) entry which is preliminary data.</text>
</comment>
<accession>A0ABU6YHP3</accession>
<feature type="signal peptide" evidence="11">
    <location>
        <begin position="1"/>
        <end position="24"/>
    </location>
</feature>
<feature type="region of interest" description="Disordered" evidence="9">
    <location>
        <begin position="326"/>
        <end position="361"/>
    </location>
</feature>
<dbReference type="InterPro" id="IPR013083">
    <property type="entry name" value="Znf_RING/FYVE/PHD"/>
</dbReference>
<keyword evidence="3" id="KW-0479">Metal-binding</keyword>
<feature type="transmembrane region" description="Helical" evidence="10">
    <location>
        <begin position="40"/>
        <end position="66"/>
    </location>
</feature>
<keyword evidence="11" id="KW-0732">Signal</keyword>
<evidence type="ECO:0000256" key="9">
    <source>
        <dbReference type="SAM" id="MobiDB-lite"/>
    </source>
</evidence>
<dbReference type="PROSITE" id="PS50089">
    <property type="entry name" value="ZF_RING_2"/>
    <property type="match status" value="1"/>
</dbReference>
<dbReference type="InterPro" id="IPR053238">
    <property type="entry name" value="RING-H2_zinc_finger"/>
</dbReference>
<dbReference type="SMART" id="SM00184">
    <property type="entry name" value="RING"/>
    <property type="match status" value="1"/>
</dbReference>
<keyword evidence="6" id="KW-0862">Zinc</keyword>
<dbReference type="Proteomes" id="UP001341840">
    <property type="component" value="Unassembled WGS sequence"/>
</dbReference>
<comment type="similarity">
    <text evidence="7">Belongs to the RING-type zinc finger family. ATL subfamily.</text>
</comment>
<keyword evidence="14" id="KW-1185">Reference proteome</keyword>
<evidence type="ECO:0000259" key="12">
    <source>
        <dbReference type="PROSITE" id="PS50089"/>
    </source>
</evidence>
<evidence type="ECO:0000256" key="6">
    <source>
        <dbReference type="ARBA" id="ARBA00022833"/>
    </source>
</evidence>
<dbReference type="InterPro" id="IPR001841">
    <property type="entry name" value="Znf_RING"/>
</dbReference>
<evidence type="ECO:0000313" key="14">
    <source>
        <dbReference type="Proteomes" id="UP001341840"/>
    </source>
</evidence>
<dbReference type="PANTHER" id="PTHR14155">
    <property type="entry name" value="RING FINGER DOMAIN-CONTAINING"/>
    <property type="match status" value="1"/>
</dbReference>
<dbReference type="Pfam" id="PF13639">
    <property type="entry name" value="zf-RING_2"/>
    <property type="match status" value="1"/>
</dbReference>
<dbReference type="CDD" id="cd16461">
    <property type="entry name" value="RING-H2_EL5-like"/>
    <property type="match status" value="1"/>
</dbReference>